<feature type="transmembrane region" description="Helical" evidence="6">
    <location>
        <begin position="55"/>
        <end position="75"/>
    </location>
</feature>
<organism evidence="8 9">
    <name type="scientific">Paenibacillus arenilitoris</name>
    <dbReference type="NCBI Taxonomy" id="2772299"/>
    <lineage>
        <taxon>Bacteria</taxon>
        <taxon>Bacillati</taxon>
        <taxon>Bacillota</taxon>
        <taxon>Bacilli</taxon>
        <taxon>Bacillales</taxon>
        <taxon>Paenibacillaceae</taxon>
        <taxon>Paenibacillus</taxon>
    </lineage>
</organism>
<comment type="caution">
    <text evidence="8">The sequence shown here is derived from an EMBL/GenBank/DDBJ whole genome shotgun (WGS) entry which is preliminary data.</text>
</comment>
<evidence type="ECO:0000256" key="2">
    <source>
        <dbReference type="ARBA" id="ARBA00022448"/>
    </source>
</evidence>
<dbReference type="Gene3D" id="1.20.1720.10">
    <property type="entry name" value="Multidrug resistance protein D"/>
    <property type="match status" value="1"/>
</dbReference>
<dbReference type="SUPFAM" id="SSF103473">
    <property type="entry name" value="MFS general substrate transporter"/>
    <property type="match status" value="1"/>
</dbReference>
<name>A0A927H8V5_9BACL</name>
<keyword evidence="2" id="KW-0813">Transport</keyword>
<feature type="domain" description="Major facilitator superfamily (MFS) profile" evidence="7">
    <location>
        <begin position="20"/>
        <end position="474"/>
    </location>
</feature>
<feature type="transmembrane region" description="Helical" evidence="6">
    <location>
        <begin position="144"/>
        <end position="170"/>
    </location>
</feature>
<dbReference type="CDD" id="cd17321">
    <property type="entry name" value="MFS_MMR_MDR_like"/>
    <property type="match status" value="1"/>
</dbReference>
<evidence type="ECO:0000256" key="4">
    <source>
        <dbReference type="ARBA" id="ARBA00022989"/>
    </source>
</evidence>
<feature type="transmembrane region" description="Helical" evidence="6">
    <location>
        <begin position="368"/>
        <end position="386"/>
    </location>
</feature>
<comment type="subcellular location">
    <subcellularLocation>
        <location evidence="1">Cell membrane</location>
        <topology evidence="1">Multi-pass membrane protein</topology>
    </subcellularLocation>
</comment>
<feature type="transmembrane region" description="Helical" evidence="6">
    <location>
        <begin position="118"/>
        <end position="137"/>
    </location>
</feature>
<dbReference type="EMBL" id="JACXIY010000039">
    <property type="protein sequence ID" value="MBD2871967.1"/>
    <property type="molecule type" value="Genomic_DNA"/>
</dbReference>
<keyword evidence="9" id="KW-1185">Reference proteome</keyword>
<feature type="transmembrane region" description="Helical" evidence="6">
    <location>
        <begin position="343"/>
        <end position="362"/>
    </location>
</feature>
<protein>
    <submittedName>
        <fullName evidence="8">MFS transporter</fullName>
    </submittedName>
</protein>
<feature type="transmembrane region" description="Helical" evidence="6">
    <location>
        <begin position="209"/>
        <end position="227"/>
    </location>
</feature>
<proteinExistence type="predicted"/>
<evidence type="ECO:0000313" key="9">
    <source>
        <dbReference type="Proteomes" id="UP000632125"/>
    </source>
</evidence>
<dbReference type="Gene3D" id="1.20.1250.20">
    <property type="entry name" value="MFS general substrate transporter like domains"/>
    <property type="match status" value="1"/>
</dbReference>
<accession>A0A927H8V5</accession>
<evidence type="ECO:0000256" key="3">
    <source>
        <dbReference type="ARBA" id="ARBA00022692"/>
    </source>
</evidence>
<keyword evidence="3 6" id="KW-0812">Transmembrane</keyword>
<gene>
    <name evidence="8" type="ORF">IDH41_25640</name>
</gene>
<sequence>MKTKSNPKTFKQRQTSTKLLMLVLVLSSLLAAITVDMVNPVLGLIGESLSASKSQVSWVVSGVALFLAIGVPLYGRLSDFYELRTMFVFAASLLSLGSLICAQSASLPWLVFGRMVQGAGMSAIPVLSIVTISKVFAEGKRGTALGLVAGCIGIGTAFGPIFGGVVGQIWGWSSLFRITFILSLFIVVGSFHALPIIKPAIEDENERQFDLLGGALLGLAAGLLLFGVTQGEAAGFDSFSALGGLLGAVFVLIGFIWRIRKAKTPFVPPILFKNKWYVNAVVVAFFSMFAYFAVLVFVPLLLVEVNGLAPGQAGLALLPGGMAVALLSPWIGRISDRIGSRSLILAGLAVMGISTLHLSSFAAGASPLLVSIGVMGVGIAFALLHSPANNAAVGALEQDQVGAGMGLFQGALYLGAGTGAGIVGAFLHSRQDAGVPLNPLYQLHAVGYSDAFLVTTITVIIALIAAFGLRNDKRIDGSD</sequence>
<reference evidence="8" key="1">
    <citation type="submission" date="2020-09" db="EMBL/GenBank/DDBJ databases">
        <title>A novel bacterium of genus Paenibacillus, isolated from South China Sea.</title>
        <authorList>
            <person name="Huang H."/>
            <person name="Mo K."/>
            <person name="Hu Y."/>
        </authorList>
    </citation>
    <scope>NUCLEOTIDE SEQUENCE</scope>
    <source>
        <strain evidence="8">IB182493</strain>
    </source>
</reference>
<evidence type="ECO:0000313" key="8">
    <source>
        <dbReference type="EMBL" id="MBD2871967.1"/>
    </source>
</evidence>
<evidence type="ECO:0000256" key="1">
    <source>
        <dbReference type="ARBA" id="ARBA00004651"/>
    </source>
</evidence>
<dbReference type="InterPro" id="IPR011701">
    <property type="entry name" value="MFS"/>
</dbReference>
<dbReference type="PRINTS" id="PR01036">
    <property type="entry name" value="TCRTETB"/>
</dbReference>
<feature type="transmembrane region" description="Helical" evidence="6">
    <location>
        <begin position="87"/>
        <end position="112"/>
    </location>
</feature>
<dbReference type="InterPro" id="IPR020846">
    <property type="entry name" value="MFS_dom"/>
</dbReference>
<dbReference type="PANTHER" id="PTHR42718">
    <property type="entry name" value="MAJOR FACILITATOR SUPERFAMILY MULTIDRUG TRANSPORTER MFSC"/>
    <property type="match status" value="1"/>
</dbReference>
<feature type="transmembrane region" description="Helical" evidence="6">
    <location>
        <begin position="313"/>
        <end position="331"/>
    </location>
</feature>
<evidence type="ECO:0000259" key="7">
    <source>
        <dbReference type="PROSITE" id="PS50850"/>
    </source>
</evidence>
<keyword evidence="5 6" id="KW-0472">Membrane</keyword>
<dbReference type="PANTHER" id="PTHR42718:SF9">
    <property type="entry name" value="MAJOR FACILITATOR SUPERFAMILY MULTIDRUG TRANSPORTER MFSC"/>
    <property type="match status" value="1"/>
</dbReference>
<dbReference type="PROSITE" id="PS50850">
    <property type="entry name" value="MFS"/>
    <property type="match status" value="1"/>
</dbReference>
<feature type="transmembrane region" description="Helical" evidence="6">
    <location>
        <begin position="176"/>
        <end position="197"/>
    </location>
</feature>
<feature type="transmembrane region" description="Helical" evidence="6">
    <location>
        <begin position="407"/>
        <end position="427"/>
    </location>
</feature>
<evidence type="ECO:0000256" key="6">
    <source>
        <dbReference type="SAM" id="Phobius"/>
    </source>
</evidence>
<dbReference type="GO" id="GO:0022857">
    <property type="term" value="F:transmembrane transporter activity"/>
    <property type="evidence" value="ECO:0007669"/>
    <property type="project" value="InterPro"/>
</dbReference>
<feature type="transmembrane region" description="Helical" evidence="6">
    <location>
        <begin position="239"/>
        <end position="257"/>
    </location>
</feature>
<dbReference type="Proteomes" id="UP000632125">
    <property type="component" value="Unassembled WGS sequence"/>
</dbReference>
<feature type="transmembrane region" description="Helical" evidence="6">
    <location>
        <begin position="277"/>
        <end position="301"/>
    </location>
</feature>
<dbReference type="AlphaFoldDB" id="A0A927H8V5"/>
<feature type="transmembrane region" description="Helical" evidence="6">
    <location>
        <begin position="447"/>
        <end position="469"/>
    </location>
</feature>
<dbReference type="Pfam" id="PF07690">
    <property type="entry name" value="MFS_1"/>
    <property type="match status" value="1"/>
</dbReference>
<evidence type="ECO:0000256" key="5">
    <source>
        <dbReference type="ARBA" id="ARBA00023136"/>
    </source>
</evidence>
<dbReference type="GO" id="GO:0005886">
    <property type="term" value="C:plasma membrane"/>
    <property type="evidence" value="ECO:0007669"/>
    <property type="project" value="UniProtKB-SubCell"/>
</dbReference>
<keyword evidence="4 6" id="KW-1133">Transmembrane helix</keyword>
<dbReference type="InterPro" id="IPR036259">
    <property type="entry name" value="MFS_trans_sf"/>
</dbReference>